<gene>
    <name evidence="5" type="ORF">QSP1433_LOCUS11165</name>
</gene>
<keyword evidence="1" id="KW-0328">Glycosyltransferase</keyword>
<dbReference type="InterPro" id="IPR000836">
    <property type="entry name" value="PRTase_dom"/>
</dbReference>
<reference evidence="5" key="1">
    <citation type="submission" date="2021-01" db="EMBL/GenBank/DDBJ databases">
        <authorList>
            <person name="Corre E."/>
            <person name="Pelletier E."/>
            <person name="Niang G."/>
            <person name="Scheremetjew M."/>
            <person name="Finn R."/>
            <person name="Kale V."/>
            <person name="Holt S."/>
            <person name="Cochrane G."/>
            <person name="Meng A."/>
            <person name="Brown T."/>
            <person name="Cohen L."/>
        </authorList>
    </citation>
    <scope>NUCLEOTIDE SEQUENCE</scope>
    <source>
        <strain evidence="5">NY070348D</strain>
    </source>
</reference>
<dbReference type="PANTHER" id="PTHR43363:SF1">
    <property type="entry name" value="HYPOXANTHINE-GUANINE PHOSPHORIBOSYLTRANSFERASE"/>
    <property type="match status" value="1"/>
</dbReference>
<dbReference type="PANTHER" id="PTHR43363">
    <property type="entry name" value="HYPOXANTHINE PHOSPHORIBOSYLTRANSFERASE"/>
    <property type="match status" value="1"/>
</dbReference>
<name>A0A7S2WJP2_9STRA</name>
<keyword evidence="3" id="KW-1133">Transmembrane helix</keyword>
<dbReference type="CDD" id="cd06223">
    <property type="entry name" value="PRTases_typeI"/>
    <property type="match status" value="1"/>
</dbReference>
<dbReference type="InterPro" id="IPR029057">
    <property type="entry name" value="PRTase-like"/>
</dbReference>
<dbReference type="GO" id="GO:0016757">
    <property type="term" value="F:glycosyltransferase activity"/>
    <property type="evidence" value="ECO:0007669"/>
    <property type="project" value="UniProtKB-KW"/>
</dbReference>
<dbReference type="Gene3D" id="3.40.50.2020">
    <property type="match status" value="1"/>
</dbReference>
<protein>
    <recommendedName>
        <fullName evidence="4">Phosphoribosyltransferase domain-containing protein</fullName>
    </recommendedName>
</protein>
<evidence type="ECO:0000259" key="4">
    <source>
        <dbReference type="Pfam" id="PF00156"/>
    </source>
</evidence>
<dbReference type="SUPFAM" id="SSF53271">
    <property type="entry name" value="PRTase-like"/>
    <property type="match status" value="1"/>
</dbReference>
<keyword evidence="3" id="KW-0472">Membrane</keyword>
<organism evidence="5">
    <name type="scientific">Mucochytrium quahogii</name>
    <dbReference type="NCBI Taxonomy" id="96639"/>
    <lineage>
        <taxon>Eukaryota</taxon>
        <taxon>Sar</taxon>
        <taxon>Stramenopiles</taxon>
        <taxon>Bigyra</taxon>
        <taxon>Labyrinthulomycetes</taxon>
        <taxon>Thraustochytrida</taxon>
        <taxon>Thraustochytriidae</taxon>
        <taxon>Mucochytrium</taxon>
    </lineage>
</organism>
<proteinExistence type="predicted"/>
<feature type="transmembrane region" description="Helical" evidence="3">
    <location>
        <begin position="183"/>
        <end position="203"/>
    </location>
</feature>
<evidence type="ECO:0000256" key="1">
    <source>
        <dbReference type="ARBA" id="ARBA00022676"/>
    </source>
</evidence>
<accession>A0A7S2WJP2</accession>
<keyword evidence="2" id="KW-0808">Transferase</keyword>
<evidence type="ECO:0000313" key="5">
    <source>
        <dbReference type="EMBL" id="CAD9691956.1"/>
    </source>
</evidence>
<dbReference type="EMBL" id="HBHK01017615">
    <property type="protein sequence ID" value="CAD9691956.1"/>
    <property type="molecule type" value="Transcribed_RNA"/>
</dbReference>
<dbReference type="Pfam" id="PF00156">
    <property type="entry name" value="Pribosyltran"/>
    <property type="match status" value="1"/>
</dbReference>
<dbReference type="AlphaFoldDB" id="A0A7S2WJP2"/>
<sequence>MQVDEKTFFSYVDIHDAVDNVVDKLNAAQFKVDYIIAIGGGGLIPARIIRTVLRKPILCVTFEHYQEETNKRNEQIRTVQWLDRPELIKGKNVILVDDCDETRKTLEICVDKLKALSPARIAVCVLHNKSGEKVGKLPADVLYCFGEVVPPRWNAYPWDALKYGNSIQAHEALCKKDRIELRLHVGSFIFGMAVMAILSMNFAKH</sequence>
<evidence type="ECO:0000256" key="3">
    <source>
        <dbReference type="SAM" id="Phobius"/>
    </source>
</evidence>
<keyword evidence="3" id="KW-0812">Transmembrane</keyword>
<feature type="domain" description="Phosphoribosyltransferase" evidence="4">
    <location>
        <begin position="16"/>
        <end position="133"/>
    </location>
</feature>
<evidence type="ECO:0000256" key="2">
    <source>
        <dbReference type="ARBA" id="ARBA00022679"/>
    </source>
</evidence>